<proteinExistence type="predicted"/>
<evidence type="ECO:0000313" key="3">
    <source>
        <dbReference type="Proteomes" id="UP000887569"/>
    </source>
</evidence>
<sequence length="620" mass="70851">METIMAKRSVVYRNSKVHDFLEGCCVPTSSLLWMIIVFFIFIILVTLCGCTAIIITRLYYKWKARRRLEVEQKRRRDDDEIRRLEAFRKKQLEIQLLTKVPSKDYEAPHTQYVPLPTGVTPPSQYYWDRFNTARLPDADSDKRTVHKNNEKKMSGQNMGRVALNGAKVSEDRKESAELHKTSKHFATLENLKGVLNQLEEKTAIPPSESVTARSATHRSRRRKSHHNTPHKRSYEDKHLNRTKEERVKRRQLASEESKPSSLSPSTQSTRRRKSIRQSSNRSSSEHLQVHRRKHHHRKRERNKSRSRKHHRVRKRGVTTSPHEGSHKKKMKEQKQRRDKSSSPSSEPSVTPSEAAASEYSSHRQHRSEYEIDALKTAGLIEHMTRGRKKIRKTQPNANPLLVASKKSPQVPEVKPFTSSCAAVDTNSRTGSTWSDRHRKSQRLSARATAIAQSAAPRNNVPMTTPLLSQSAPHETDRTQKETPSDALVRKRSNTALELTETKPASLEKVQIDNSAVVTATTMNMPPTSPFLGDNLYWTNASSRRMQIEPNRSPSSGELREVVVHPQERTLCVPSDERALARLQREREADRSDGPEKLSMSAALKLRGSPSPSHMLDHSSQ</sequence>
<protein>
    <submittedName>
        <fullName evidence="4 5">Uncharacterized protein</fullName>
    </submittedName>
</protein>
<dbReference type="Proteomes" id="UP000887569">
    <property type="component" value="Unplaced"/>
</dbReference>
<keyword evidence="3" id="KW-1185">Reference proteome</keyword>
<feature type="compositionally biased region" description="Basic residues" evidence="1">
    <location>
        <begin position="289"/>
        <end position="316"/>
    </location>
</feature>
<feature type="compositionally biased region" description="Polar residues" evidence="1">
    <location>
        <begin position="460"/>
        <end position="472"/>
    </location>
</feature>
<keyword evidence="2" id="KW-0812">Transmembrane</keyword>
<feature type="compositionally biased region" description="Basic and acidic residues" evidence="1">
    <location>
        <begin position="232"/>
        <end position="258"/>
    </location>
</feature>
<keyword evidence="2" id="KW-0472">Membrane</keyword>
<feature type="region of interest" description="Disordered" evidence="1">
    <location>
        <begin position="199"/>
        <end position="367"/>
    </location>
</feature>
<evidence type="ECO:0000256" key="2">
    <source>
        <dbReference type="SAM" id="Phobius"/>
    </source>
</evidence>
<feature type="compositionally biased region" description="Basic and acidic residues" evidence="1">
    <location>
        <begin position="473"/>
        <end position="483"/>
    </location>
</feature>
<feature type="compositionally biased region" description="Basic residues" evidence="1">
    <location>
        <begin position="215"/>
        <end position="231"/>
    </location>
</feature>
<reference evidence="4 5" key="1">
    <citation type="submission" date="2022-11" db="UniProtKB">
        <authorList>
            <consortium name="WormBaseParasite"/>
        </authorList>
    </citation>
    <scope>IDENTIFICATION</scope>
</reference>
<feature type="compositionally biased region" description="Low complexity" evidence="1">
    <location>
        <begin position="445"/>
        <end position="455"/>
    </location>
</feature>
<feature type="compositionally biased region" description="Low complexity" evidence="1">
    <location>
        <begin position="259"/>
        <end position="268"/>
    </location>
</feature>
<evidence type="ECO:0000313" key="5">
    <source>
        <dbReference type="WBParaSite" id="PgE010_g001_t04"/>
    </source>
</evidence>
<dbReference type="WBParaSite" id="PgE010_g001_t01">
    <property type="protein sequence ID" value="PgE010_g001_t01"/>
    <property type="gene ID" value="PgE010_g001"/>
</dbReference>
<feature type="compositionally biased region" description="Basic and acidic residues" evidence="1">
    <location>
        <begin position="581"/>
        <end position="595"/>
    </location>
</feature>
<evidence type="ECO:0000313" key="4">
    <source>
        <dbReference type="WBParaSite" id="PgE010_g001_t01"/>
    </source>
</evidence>
<feature type="transmembrane region" description="Helical" evidence="2">
    <location>
        <begin position="31"/>
        <end position="60"/>
    </location>
</feature>
<dbReference type="WBParaSite" id="PgE010_g001_t04">
    <property type="protein sequence ID" value="PgE010_g001_t04"/>
    <property type="gene ID" value="PgE010_g001"/>
</dbReference>
<organism evidence="3 5">
    <name type="scientific">Parascaris univalens</name>
    <name type="common">Nematode worm</name>
    <dbReference type="NCBI Taxonomy" id="6257"/>
    <lineage>
        <taxon>Eukaryota</taxon>
        <taxon>Metazoa</taxon>
        <taxon>Ecdysozoa</taxon>
        <taxon>Nematoda</taxon>
        <taxon>Chromadorea</taxon>
        <taxon>Rhabditida</taxon>
        <taxon>Spirurina</taxon>
        <taxon>Ascaridomorpha</taxon>
        <taxon>Ascaridoidea</taxon>
        <taxon>Ascarididae</taxon>
        <taxon>Parascaris</taxon>
    </lineage>
</organism>
<dbReference type="AlphaFoldDB" id="A0A914ZZ26"/>
<evidence type="ECO:0000256" key="1">
    <source>
        <dbReference type="SAM" id="MobiDB-lite"/>
    </source>
</evidence>
<feature type="region of interest" description="Disordered" evidence="1">
    <location>
        <begin position="581"/>
        <end position="620"/>
    </location>
</feature>
<feature type="compositionally biased region" description="Low complexity" evidence="1">
    <location>
        <begin position="341"/>
        <end position="358"/>
    </location>
</feature>
<keyword evidence="2" id="KW-1133">Transmembrane helix</keyword>
<accession>A0A914ZZ26</accession>
<feature type="region of interest" description="Disordered" evidence="1">
    <location>
        <begin position="426"/>
        <end position="486"/>
    </location>
</feature>
<name>A0A914ZZ26_PARUN</name>